<dbReference type="AlphaFoldDB" id="A0AAD6Z8Y5"/>
<name>A0AAD6Z8Y5_9AGAR</name>
<evidence type="ECO:0000313" key="2">
    <source>
        <dbReference type="Proteomes" id="UP001218218"/>
    </source>
</evidence>
<proteinExistence type="predicted"/>
<sequence>MGIPRAGNTTGWLCGPRWRCARCETPMTIQAAQRAPKARTPWLANVEDGSGDVRELETVRFGIYTITSIAGSLPRTTAGAGPRRMRIVGSATARGMWEVWMLQEQETTQFMRHSLAHGAPAESASQDARRDIGTLEPSGARRICVKKSDLGEKIIFHLQTWQINSWEHTHLPVYKINTEPKPGFEEDPDPKKIDFERLPAGFLFVVYLRELELIWCKKKTGPSYWSLRTKNRTIAKNGQFVSVADKSQPLD</sequence>
<protein>
    <submittedName>
        <fullName evidence="1">Uncharacterized protein</fullName>
    </submittedName>
</protein>
<gene>
    <name evidence="1" type="ORF">DFH08DRAFT_822317</name>
</gene>
<accession>A0AAD6Z8Y5</accession>
<evidence type="ECO:0000313" key="1">
    <source>
        <dbReference type="EMBL" id="KAJ7312281.1"/>
    </source>
</evidence>
<organism evidence="1 2">
    <name type="scientific">Mycena albidolilacea</name>
    <dbReference type="NCBI Taxonomy" id="1033008"/>
    <lineage>
        <taxon>Eukaryota</taxon>
        <taxon>Fungi</taxon>
        <taxon>Dikarya</taxon>
        <taxon>Basidiomycota</taxon>
        <taxon>Agaricomycotina</taxon>
        <taxon>Agaricomycetes</taxon>
        <taxon>Agaricomycetidae</taxon>
        <taxon>Agaricales</taxon>
        <taxon>Marasmiineae</taxon>
        <taxon>Mycenaceae</taxon>
        <taxon>Mycena</taxon>
    </lineage>
</organism>
<reference evidence="1" key="1">
    <citation type="submission" date="2023-03" db="EMBL/GenBank/DDBJ databases">
        <title>Massive genome expansion in bonnet fungi (Mycena s.s.) driven by repeated elements and novel gene families across ecological guilds.</title>
        <authorList>
            <consortium name="Lawrence Berkeley National Laboratory"/>
            <person name="Harder C.B."/>
            <person name="Miyauchi S."/>
            <person name="Viragh M."/>
            <person name="Kuo A."/>
            <person name="Thoen E."/>
            <person name="Andreopoulos B."/>
            <person name="Lu D."/>
            <person name="Skrede I."/>
            <person name="Drula E."/>
            <person name="Henrissat B."/>
            <person name="Morin E."/>
            <person name="Kohler A."/>
            <person name="Barry K."/>
            <person name="LaButti K."/>
            <person name="Morin E."/>
            <person name="Salamov A."/>
            <person name="Lipzen A."/>
            <person name="Mereny Z."/>
            <person name="Hegedus B."/>
            <person name="Baldrian P."/>
            <person name="Stursova M."/>
            <person name="Weitz H."/>
            <person name="Taylor A."/>
            <person name="Grigoriev I.V."/>
            <person name="Nagy L.G."/>
            <person name="Martin F."/>
            <person name="Kauserud H."/>
        </authorList>
    </citation>
    <scope>NUCLEOTIDE SEQUENCE</scope>
    <source>
        <strain evidence="1">CBHHK002</strain>
    </source>
</reference>
<keyword evidence="2" id="KW-1185">Reference proteome</keyword>
<comment type="caution">
    <text evidence="1">The sequence shown here is derived from an EMBL/GenBank/DDBJ whole genome shotgun (WGS) entry which is preliminary data.</text>
</comment>
<dbReference type="EMBL" id="JARIHO010000073">
    <property type="protein sequence ID" value="KAJ7312281.1"/>
    <property type="molecule type" value="Genomic_DNA"/>
</dbReference>
<dbReference type="Proteomes" id="UP001218218">
    <property type="component" value="Unassembled WGS sequence"/>
</dbReference>